<proteinExistence type="predicted"/>
<sequence length="89" mass="9957">MKKSLFTVIIIAIVYFLATALYSLLFGLPPFNTGFVVGYPAIYYQFDISGTETQSGFMGGINLVTNVLIVLIIFFILKIIKKKRVNKLS</sequence>
<reference evidence="3 5" key="2">
    <citation type="submission" date="2016-11" db="EMBL/GenBank/DDBJ databases">
        <title>Whole genomes of Flavobacteriaceae.</title>
        <authorList>
            <person name="Stine C."/>
            <person name="Li C."/>
            <person name="Tadesse D."/>
        </authorList>
    </citation>
    <scope>NUCLEOTIDE SEQUENCE [LARGE SCALE GENOMIC DNA]</scope>
    <source>
        <strain evidence="3 5">ATCC 51468</strain>
    </source>
</reference>
<protein>
    <submittedName>
        <fullName evidence="2">Uncharacterized protein</fullName>
    </submittedName>
</protein>
<feature type="transmembrane region" description="Helical" evidence="1">
    <location>
        <begin position="5"/>
        <end position="25"/>
    </location>
</feature>
<keyword evidence="1" id="KW-1133">Transmembrane helix</keyword>
<keyword evidence="1" id="KW-0472">Membrane</keyword>
<evidence type="ECO:0000313" key="3">
    <source>
        <dbReference type="EMBL" id="OXA84156.1"/>
    </source>
</evidence>
<gene>
    <name evidence="3" type="ORF">B0A73_20915</name>
    <name evidence="2" type="ORF">IW18_13360</name>
</gene>
<organism evidence="2 4">
    <name type="scientific">Flavobacterium hibernum</name>
    <dbReference type="NCBI Taxonomy" id="37752"/>
    <lineage>
        <taxon>Bacteria</taxon>
        <taxon>Pseudomonadati</taxon>
        <taxon>Bacteroidota</taxon>
        <taxon>Flavobacteriia</taxon>
        <taxon>Flavobacteriales</taxon>
        <taxon>Flavobacteriaceae</taxon>
        <taxon>Flavobacterium</taxon>
    </lineage>
</organism>
<name>A0A0D0EKP8_9FLAO</name>
<evidence type="ECO:0000313" key="4">
    <source>
        <dbReference type="Proteomes" id="UP000032061"/>
    </source>
</evidence>
<dbReference type="Proteomes" id="UP000032061">
    <property type="component" value="Unassembled WGS sequence"/>
</dbReference>
<dbReference type="AlphaFoldDB" id="A0A0D0EKP8"/>
<dbReference type="EMBL" id="MUGX01000035">
    <property type="protein sequence ID" value="OXA84156.1"/>
    <property type="molecule type" value="Genomic_DNA"/>
</dbReference>
<evidence type="ECO:0000256" key="1">
    <source>
        <dbReference type="SAM" id="Phobius"/>
    </source>
</evidence>
<evidence type="ECO:0000313" key="5">
    <source>
        <dbReference type="Proteomes" id="UP000198302"/>
    </source>
</evidence>
<keyword evidence="5" id="KW-1185">Reference proteome</keyword>
<dbReference type="OrthoDB" id="10001577at2"/>
<dbReference type="EMBL" id="JPRK01000011">
    <property type="protein sequence ID" value="KIO52115.1"/>
    <property type="molecule type" value="Genomic_DNA"/>
</dbReference>
<keyword evidence="1" id="KW-0812">Transmembrane</keyword>
<dbReference type="Proteomes" id="UP000198302">
    <property type="component" value="Unassembled WGS sequence"/>
</dbReference>
<dbReference type="STRING" id="37752.IW18_13360"/>
<evidence type="ECO:0000313" key="2">
    <source>
        <dbReference type="EMBL" id="KIO52115.1"/>
    </source>
</evidence>
<reference evidence="2 4" key="1">
    <citation type="submission" date="2015-01" db="EMBL/GenBank/DDBJ databases">
        <title>Genome of Flavobacterium hibernum DSM 12611.</title>
        <authorList>
            <person name="Stropko S.J."/>
            <person name="Pipes S.E."/>
            <person name="Newman J.D."/>
        </authorList>
    </citation>
    <scope>NUCLEOTIDE SEQUENCE [LARGE SCALE GENOMIC DNA]</scope>
    <source>
        <strain evidence="2 4">DSM 12611</strain>
    </source>
</reference>
<dbReference type="RefSeq" id="WP_041518385.1">
    <property type="nucleotide sequence ID" value="NZ_JPRK01000011.1"/>
</dbReference>
<comment type="caution">
    <text evidence="2">The sequence shown here is derived from an EMBL/GenBank/DDBJ whole genome shotgun (WGS) entry which is preliminary data.</text>
</comment>
<feature type="transmembrane region" description="Helical" evidence="1">
    <location>
        <begin position="57"/>
        <end position="80"/>
    </location>
</feature>
<accession>A0A0D0EKP8</accession>